<dbReference type="AlphaFoldDB" id="A0A8T0E395"/>
<keyword evidence="5" id="KW-1133">Transmembrane helix</keyword>
<dbReference type="GO" id="GO:0005737">
    <property type="term" value="C:cytoplasm"/>
    <property type="evidence" value="ECO:0007669"/>
    <property type="project" value="TreeGrafter"/>
</dbReference>
<keyword evidence="2" id="KW-0479">Metal-binding</keyword>
<evidence type="ECO:0000256" key="1">
    <source>
        <dbReference type="ARBA" id="ARBA00010617"/>
    </source>
</evidence>
<keyword evidence="5" id="KW-0812">Transmembrane</keyword>
<evidence type="ECO:0000313" key="7">
    <source>
        <dbReference type="Proteomes" id="UP000807504"/>
    </source>
</evidence>
<evidence type="ECO:0000256" key="3">
    <source>
        <dbReference type="ARBA" id="ARBA00023004"/>
    </source>
</evidence>
<keyword evidence="4" id="KW-0503">Monooxygenase</keyword>
<comment type="caution">
    <text evidence="6">The sequence shown here is derived from an EMBL/GenBank/DDBJ whole genome shotgun (WGS) entry which is preliminary data.</text>
</comment>
<dbReference type="GO" id="GO:0005506">
    <property type="term" value="F:iron ion binding"/>
    <property type="evidence" value="ECO:0007669"/>
    <property type="project" value="InterPro"/>
</dbReference>
<keyword evidence="7" id="KW-1185">Reference proteome</keyword>
<protein>
    <submittedName>
        <fullName evidence="6">Cytochrome P450 2F3 like protein</fullName>
    </submittedName>
</protein>
<evidence type="ECO:0000256" key="4">
    <source>
        <dbReference type="ARBA" id="ARBA00023033"/>
    </source>
</evidence>
<reference evidence="6" key="1">
    <citation type="journal article" date="2020" name="bioRxiv">
        <title>Chromosome-level reference genome of the European wasp spider Argiope bruennichi: a resource for studies on range expansion and evolutionary adaptation.</title>
        <authorList>
            <person name="Sheffer M.M."/>
            <person name="Hoppe A."/>
            <person name="Krehenwinkel H."/>
            <person name="Uhl G."/>
            <person name="Kuss A.W."/>
            <person name="Jensen L."/>
            <person name="Jensen C."/>
            <person name="Gillespie R.G."/>
            <person name="Hoff K.J."/>
            <person name="Prost S."/>
        </authorList>
    </citation>
    <scope>NUCLEOTIDE SEQUENCE</scope>
</reference>
<evidence type="ECO:0000313" key="6">
    <source>
        <dbReference type="EMBL" id="KAF8764667.1"/>
    </source>
</evidence>
<dbReference type="GO" id="GO:0008395">
    <property type="term" value="F:steroid hydroxylase activity"/>
    <property type="evidence" value="ECO:0007669"/>
    <property type="project" value="TreeGrafter"/>
</dbReference>
<dbReference type="PANTHER" id="PTHR24300:SF403">
    <property type="entry name" value="CYTOCHROME P450 306A1"/>
    <property type="match status" value="1"/>
</dbReference>
<dbReference type="InterPro" id="IPR001128">
    <property type="entry name" value="Cyt_P450"/>
</dbReference>
<evidence type="ECO:0000256" key="2">
    <source>
        <dbReference type="ARBA" id="ARBA00022723"/>
    </source>
</evidence>
<proteinExistence type="inferred from homology"/>
<keyword evidence="5" id="KW-0472">Membrane</keyword>
<dbReference type="InterPro" id="IPR036396">
    <property type="entry name" value="Cyt_P450_sf"/>
</dbReference>
<reference evidence="6" key="2">
    <citation type="submission" date="2020-06" db="EMBL/GenBank/DDBJ databases">
        <authorList>
            <person name="Sheffer M."/>
        </authorList>
    </citation>
    <scope>NUCLEOTIDE SEQUENCE</scope>
</reference>
<name>A0A8T0E395_ARGBR</name>
<dbReference type="PRINTS" id="PR00463">
    <property type="entry name" value="EP450I"/>
</dbReference>
<evidence type="ECO:0000256" key="5">
    <source>
        <dbReference type="SAM" id="Phobius"/>
    </source>
</evidence>
<keyword evidence="3" id="KW-0408">Iron</keyword>
<dbReference type="Proteomes" id="UP000807504">
    <property type="component" value="Unassembled WGS sequence"/>
</dbReference>
<dbReference type="Pfam" id="PF00067">
    <property type="entry name" value="p450"/>
    <property type="match status" value="1"/>
</dbReference>
<dbReference type="EMBL" id="JABXBU010002231">
    <property type="protein sequence ID" value="KAF8764667.1"/>
    <property type="molecule type" value="Genomic_DNA"/>
</dbReference>
<dbReference type="GO" id="GO:0006805">
    <property type="term" value="P:xenobiotic metabolic process"/>
    <property type="evidence" value="ECO:0007669"/>
    <property type="project" value="TreeGrafter"/>
</dbReference>
<dbReference type="SUPFAM" id="SSF48264">
    <property type="entry name" value="Cytochrome P450"/>
    <property type="match status" value="1"/>
</dbReference>
<feature type="transmembrane region" description="Helical" evidence="5">
    <location>
        <begin position="16"/>
        <end position="34"/>
    </location>
</feature>
<dbReference type="GO" id="GO:0016712">
    <property type="term" value="F:oxidoreductase activity, acting on paired donors, with incorporation or reduction of molecular oxygen, reduced flavin or flavoprotein as one donor, and incorporation of one atom of oxygen"/>
    <property type="evidence" value="ECO:0007669"/>
    <property type="project" value="TreeGrafter"/>
</dbReference>
<dbReference type="InterPro" id="IPR050182">
    <property type="entry name" value="Cytochrome_P450_fam2"/>
</dbReference>
<keyword evidence="4" id="KW-0560">Oxidoreductase</keyword>
<accession>A0A8T0E395</accession>
<dbReference type="GO" id="GO:0020037">
    <property type="term" value="F:heme binding"/>
    <property type="evidence" value="ECO:0007669"/>
    <property type="project" value="InterPro"/>
</dbReference>
<dbReference type="PANTHER" id="PTHR24300">
    <property type="entry name" value="CYTOCHROME P450 508A4-RELATED"/>
    <property type="match status" value="1"/>
</dbReference>
<dbReference type="Gene3D" id="1.10.630.10">
    <property type="entry name" value="Cytochrome P450"/>
    <property type="match status" value="1"/>
</dbReference>
<sequence length="455" mass="51496">MVLDKILDTLYNASPISLGLALSLVLLTIVFIALRRRNLPPGPTALRLLERLFINLGSIKAVREAHITKSDCFGGRLPGSSLLEIFFENGVGFTKGEAWKVLRKFFIRVLKERTAISEKNSMIGPVYDSIKSTIIDLKEEKGKPLNLIELLTTKCTTNLRLMLFSEVGASEEQMKKIMELYAEELEGFMPLNLLLSGSIMRFLFPLQPAFRKALKSHRKIEEILFDIVKEHKSTYDEENIRDIIDDYIKERDLKRSKADPTAEYFTDVALVQSLTQFVSDGVLSIASAISILMKFLIERPEEQEKIYKEIIEVVGTDRQPTVEDKSKLTYLNAFISEGMRVSNAFPIFPGVECIKGETFNVYGYQGAVTVKKTSYSCTRSEVSEERKIQFPQICVRSGRETQREKEKSYQLLSELVSGGGCSSVLLMRSQRLALVHNLSAKYVEAGFEEHGNEIE</sequence>
<comment type="similarity">
    <text evidence="1">Belongs to the cytochrome P450 family.</text>
</comment>
<organism evidence="6 7">
    <name type="scientific">Argiope bruennichi</name>
    <name type="common">Wasp spider</name>
    <name type="synonym">Aranea bruennichi</name>
    <dbReference type="NCBI Taxonomy" id="94029"/>
    <lineage>
        <taxon>Eukaryota</taxon>
        <taxon>Metazoa</taxon>
        <taxon>Ecdysozoa</taxon>
        <taxon>Arthropoda</taxon>
        <taxon>Chelicerata</taxon>
        <taxon>Arachnida</taxon>
        <taxon>Araneae</taxon>
        <taxon>Araneomorphae</taxon>
        <taxon>Entelegynae</taxon>
        <taxon>Araneoidea</taxon>
        <taxon>Araneidae</taxon>
        <taxon>Argiope</taxon>
    </lineage>
</organism>
<dbReference type="InterPro" id="IPR002401">
    <property type="entry name" value="Cyt_P450_E_grp-I"/>
</dbReference>
<dbReference type="GO" id="GO:0006082">
    <property type="term" value="P:organic acid metabolic process"/>
    <property type="evidence" value="ECO:0007669"/>
    <property type="project" value="TreeGrafter"/>
</dbReference>
<gene>
    <name evidence="6" type="ORF">HNY73_022722</name>
</gene>